<evidence type="ECO:0000313" key="5">
    <source>
        <dbReference type="EMBL" id="CAA9402525.1"/>
    </source>
</evidence>
<gene>
    <name evidence="5" type="ORF">AVDCRST_MAG03-1320</name>
</gene>
<keyword evidence="2" id="KW-0238">DNA-binding</keyword>
<dbReference type="SUPFAM" id="SSF46785">
    <property type="entry name" value="Winged helix' DNA-binding domain"/>
    <property type="match status" value="1"/>
</dbReference>
<dbReference type="GO" id="GO:0003700">
    <property type="term" value="F:DNA-binding transcription factor activity"/>
    <property type="evidence" value="ECO:0007669"/>
    <property type="project" value="InterPro"/>
</dbReference>
<feature type="domain" description="HTH arsR-type" evidence="4">
    <location>
        <begin position="24"/>
        <end position="128"/>
    </location>
</feature>
<dbReference type="InterPro" id="IPR001845">
    <property type="entry name" value="HTH_ArsR_DNA-bd_dom"/>
</dbReference>
<dbReference type="AlphaFoldDB" id="A0A6J4P0L8"/>
<evidence type="ECO:0000256" key="1">
    <source>
        <dbReference type="ARBA" id="ARBA00023015"/>
    </source>
</evidence>
<dbReference type="InterPro" id="IPR051081">
    <property type="entry name" value="HTH_MetalResp_TranReg"/>
</dbReference>
<keyword evidence="1" id="KW-0805">Transcription regulation</keyword>
<dbReference type="Gene3D" id="1.10.10.10">
    <property type="entry name" value="Winged helix-like DNA-binding domain superfamily/Winged helix DNA-binding domain"/>
    <property type="match status" value="1"/>
</dbReference>
<evidence type="ECO:0000256" key="3">
    <source>
        <dbReference type="ARBA" id="ARBA00023163"/>
    </source>
</evidence>
<dbReference type="EMBL" id="CADCUT010000074">
    <property type="protein sequence ID" value="CAA9402525.1"/>
    <property type="molecule type" value="Genomic_DNA"/>
</dbReference>
<protein>
    <submittedName>
        <fullName evidence="5">Regulatory protein, ArsR</fullName>
    </submittedName>
</protein>
<reference evidence="5" key="1">
    <citation type="submission" date="2020-02" db="EMBL/GenBank/DDBJ databases">
        <authorList>
            <person name="Meier V. D."/>
        </authorList>
    </citation>
    <scope>NUCLEOTIDE SEQUENCE</scope>
    <source>
        <strain evidence="5">AVDCRST_MAG03</strain>
    </source>
</reference>
<evidence type="ECO:0000259" key="4">
    <source>
        <dbReference type="PROSITE" id="PS50987"/>
    </source>
</evidence>
<proteinExistence type="predicted"/>
<dbReference type="InterPro" id="IPR011991">
    <property type="entry name" value="ArsR-like_HTH"/>
</dbReference>
<name>A0A6J4P0L8_9ACTN</name>
<dbReference type="PANTHER" id="PTHR33154">
    <property type="entry name" value="TRANSCRIPTIONAL REGULATOR, ARSR FAMILY"/>
    <property type="match status" value="1"/>
</dbReference>
<dbReference type="SMART" id="SM00418">
    <property type="entry name" value="HTH_ARSR"/>
    <property type="match status" value="1"/>
</dbReference>
<dbReference type="PROSITE" id="PS50987">
    <property type="entry name" value="HTH_ARSR_2"/>
    <property type="match status" value="1"/>
</dbReference>
<accession>A0A6J4P0L8</accession>
<dbReference type="NCBIfam" id="NF033788">
    <property type="entry name" value="HTH_metalloreg"/>
    <property type="match status" value="1"/>
</dbReference>
<dbReference type="PANTHER" id="PTHR33154:SF18">
    <property type="entry name" value="ARSENICAL RESISTANCE OPERON REPRESSOR"/>
    <property type="match status" value="1"/>
</dbReference>
<keyword evidence="3" id="KW-0804">Transcription</keyword>
<dbReference type="CDD" id="cd00090">
    <property type="entry name" value="HTH_ARSR"/>
    <property type="match status" value="1"/>
</dbReference>
<sequence>MTDDRCDLLCLDAPRAEAIREGLIGGEIAYGAAERAKALSNPTRLTLAAALRGAGEDGRDPSGGELCVCDLAWISGRAQNLVSHHMRTLRSHGLVRSRRDGKLVMYSLTGEGLSLLSAVLGDASREAREPASRA</sequence>
<evidence type="ECO:0000256" key="2">
    <source>
        <dbReference type="ARBA" id="ARBA00023125"/>
    </source>
</evidence>
<dbReference type="GO" id="GO:0003677">
    <property type="term" value="F:DNA binding"/>
    <property type="evidence" value="ECO:0007669"/>
    <property type="project" value="UniProtKB-KW"/>
</dbReference>
<dbReference type="Pfam" id="PF01022">
    <property type="entry name" value="HTH_5"/>
    <property type="match status" value="1"/>
</dbReference>
<organism evidence="5">
    <name type="scientific">uncultured Rubrobacteraceae bacterium</name>
    <dbReference type="NCBI Taxonomy" id="349277"/>
    <lineage>
        <taxon>Bacteria</taxon>
        <taxon>Bacillati</taxon>
        <taxon>Actinomycetota</taxon>
        <taxon>Rubrobacteria</taxon>
        <taxon>Rubrobacterales</taxon>
        <taxon>Rubrobacteraceae</taxon>
        <taxon>environmental samples</taxon>
    </lineage>
</organism>
<dbReference type="InterPro" id="IPR036388">
    <property type="entry name" value="WH-like_DNA-bd_sf"/>
</dbReference>
<dbReference type="InterPro" id="IPR036390">
    <property type="entry name" value="WH_DNA-bd_sf"/>
</dbReference>